<sequence>MPSHTLNDKGDLAPNEHNSTNPLQHDYIAKVPCKIAKTSKSCDSKCFFHWKSCKNYQMTSTTQRVNALVWHVQQPLHSNPQPSTLRCSQKNISAMCHDTLIPSVQPMTLNNSTCSSPSLVVLSSAPQLVTNSNTSNTLTHLLCNKTSINPLTQQPSHPHASKLQNKVHKLSPSLEFVPFKLESLPRDYSLSIRVLLKEQRFKALLSTYSSC</sequence>
<accession>A0AA88KM97</accession>
<protein>
    <submittedName>
        <fullName evidence="2">Uncharacterized protein</fullName>
    </submittedName>
</protein>
<evidence type="ECO:0000256" key="1">
    <source>
        <dbReference type="SAM" id="MobiDB-lite"/>
    </source>
</evidence>
<evidence type="ECO:0000313" key="3">
    <source>
        <dbReference type="Proteomes" id="UP000816034"/>
    </source>
</evidence>
<organism evidence="2 3">
    <name type="scientific">Naegleria lovaniensis</name>
    <name type="common">Amoeba</name>
    <dbReference type="NCBI Taxonomy" id="51637"/>
    <lineage>
        <taxon>Eukaryota</taxon>
        <taxon>Discoba</taxon>
        <taxon>Heterolobosea</taxon>
        <taxon>Tetramitia</taxon>
        <taxon>Eutetramitia</taxon>
        <taxon>Vahlkampfiidae</taxon>
        <taxon>Naegleria</taxon>
    </lineage>
</organism>
<comment type="caution">
    <text evidence="2">The sequence shown here is derived from an EMBL/GenBank/DDBJ whole genome shotgun (WGS) entry which is preliminary data.</text>
</comment>
<dbReference type="Proteomes" id="UP000816034">
    <property type="component" value="Unassembled WGS sequence"/>
</dbReference>
<dbReference type="RefSeq" id="XP_044550238.1">
    <property type="nucleotide sequence ID" value="XM_044692137.1"/>
</dbReference>
<reference evidence="2 3" key="1">
    <citation type="journal article" date="2018" name="BMC Genomics">
        <title>The genome of Naegleria lovaniensis, the basis for a comparative approach to unravel pathogenicity factors of the human pathogenic amoeba N. fowleri.</title>
        <authorList>
            <person name="Liechti N."/>
            <person name="Schurch N."/>
            <person name="Bruggmann R."/>
            <person name="Wittwer M."/>
        </authorList>
    </citation>
    <scope>NUCLEOTIDE SEQUENCE [LARGE SCALE GENOMIC DNA]</scope>
    <source>
        <strain evidence="2 3">ATCC 30569</strain>
    </source>
</reference>
<proteinExistence type="predicted"/>
<gene>
    <name evidence="2" type="ORF">C9374_002692</name>
</gene>
<evidence type="ECO:0000313" key="2">
    <source>
        <dbReference type="EMBL" id="KAG2386246.1"/>
    </source>
</evidence>
<name>A0AA88KM97_NAELO</name>
<dbReference type="AlphaFoldDB" id="A0AA88KM97"/>
<feature type="compositionally biased region" description="Basic and acidic residues" evidence="1">
    <location>
        <begin position="1"/>
        <end position="11"/>
    </location>
</feature>
<keyword evidence="3" id="KW-1185">Reference proteome</keyword>
<feature type="region of interest" description="Disordered" evidence="1">
    <location>
        <begin position="1"/>
        <end position="23"/>
    </location>
</feature>
<dbReference type="GeneID" id="68095147"/>
<dbReference type="EMBL" id="PYSW02000016">
    <property type="protein sequence ID" value="KAG2386246.1"/>
    <property type="molecule type" value="Genomic_DNA"/>
</dbReference>